<accession>A0ABQ5CU59</accession>
<comment type="caution">
    <text evidence="1">The sequence shown here is derived from an EMBL/GenBank/DDBJ whole genome shotgun (WGS) entry which is preliminary data.</text>
</comment>
<sequence length="156" mass="17677">MDDEDAPGLKALLTFKLHDEDAAEGFFGDIVRVCGPQMVRAFREVHDKTRATGSGPKVINNIHNVHKVYGIRSKPVKQMLYIRENWLQSTTTTTYPVPLGRAVWGKEKYTQYPKGLTDLSTTKCKRDVSSRKFSRRCDSLALNTMFEMLDADVGHI</sequence>
<organism evidence="1 2">
    <name type="scientific">Tanacetum coccineum</name>
    <dbReference type="NCBI Taxonomy" id="301880"/>
    <lineage>
        <taxon>Eukaryota</taxon>
        <taxon>Viridiplantae</taxon>
        <taxon>Streptophyta</taxon>
        <taxon>Embryophyta</taxon>
        <taxon>Tracheophyta</taxon>
        <taxon>Spermatophyta</taxon>
        <taxon>Magnoliopsida</taxon>
        <taxon>eudicotyledons</taxon>
        <taxon>Gunneridae</taxon>
        <taxon>Pentapetalae</taxon>
        <taxon>asterids</taxon>
        <taxon>campanulids</taxon>
        <taxon>Asterales</taxon>
        <taxon>Asteraceae</taxon>
        <taxon>Asteroideae</taxon>
        <taxon>Anthemideae</taxon>
        <taxon>Anthemidinae</taxon>
        <taxon>Tanacetum</taxon>
    </lineage>
</organism>
<dbReference type="EMBL" id="BQNB010014626">
    <property type="protein sequence ID" value="GJT30443.1"/>
    <property type="molecule type" value="Genomic_DNA"/>
</dbReference>
<gene>
    <name evidence="1" type="ORF">Tco_0910718</name>
</gene>
<reference evidence="1" key="1">
    <citation type="journal article" date="2022" name="Int. J. Mol. Sci.">
        <title>Draft Genome of Tanacetum Coccineum: Genomic Comparison of Closely Related Tanacetum-Family Plants.</title>
        <authorList>
            <person name="Yamashiro T."/>
            <person name="Shiraishi A."/>
            <person name="Nakayama K."/>
            <person name="Satake H."/>
        </authorList>
    </citation>
    <scope>NUCLEOTIDE SEQUENCE</scope>
</reference>
<name>A0ABQ5CU59_9ASTR</name>
<protein>
    <submittedName>
        <fullName evidence="1">Uncharacterized protein</fullName>
    </submittedName>
</protein>
<keyword evidence="2" id="KW-1185">Reference proteome</keyword>
<proteinExistence type="predicted"/>
<reference evidence="1" key="2">
    <citation type="submission" date="2022-01" db="EMBL/GenBank/DDBJ databases">
        <authorList>
            <person name="Yamashiro T."/>
            <person name="Shiraishi A."/>
            <person name="Satake H."/>
            <person name="Nakayama K."/>
        </authorList>
    </citation>
    <scope>NUCLEOTIDE SEQUENCE</scope>
</reference>
<dbReference type="Proteomes" id="UP001151760">
    <property type="component" value="Unassembled WGS sequence"/>
</dbReference>
<evidence type="ECO:0000313" key="2">
    <source>
        <dbReference type="Proteomes" id="UP001151760"/>
    </source>
</evidence>
<evidence type="ECO:0000313" key="1">
    <source>
        <dbReference type="EMBL" id="GJT30443.1"/>
    </source>
</evidence>